<dbReference type="InterPro" id="IPR044917">
    <property type="entry name" value="PRIMPOL"/>
</dbReference>
<organism evidence="9 10">
    <name type="scientific">Tanacetum coccineum</name>
    <dbReference type="NCBI Taxonomy" id="301880"/>
    <lineage>
        <taxon>Eukaryota</taxon>
        <taxon>Viridiplantae</taxon>
        <taxon>Streptophyta</taxon>
        <taxon>Embryophyta</taxon>
        <taxon>Tracheophyta</taxon>
        <taxon>Spermatophyta</taxon>
        <taxon>Magnoliopsida</taxon>
        <taxon>eudicotyledons</taxon>
        <taxon>Gunneridae</taxon>
        <taxon>Pentapetalae</taxon>
        <taxon>asterids</taxon>
        <taxon>campanulids</taxon>
        <taxon>Asterales</taxon>
        <taxon>Asteraceae</taxon>
        <taxon>Asteroideae</taxon>
        <taxon>Anthemideae</taxon>
        <taxon>Anthemidinae</taxon>
        <taxon>Tanacetum</taxon>
    </lineage>
</organism>
<feature type="compositionally biased region" description="Polar residues" evidence="6">
    <location>
        <begin position="210"/>
        <end position="221"/>
    </location>
</feature>
<proteinExistence type="predicted"/>
<dbReference type="EMBL" id="BQNB010011104">
    <property type="protein sequence ID" value="GJS86181.1"/>
    <property type="molecule type" value="Genomic_DNA"/>
</dbReference>
<keyword evidence="10" id="KW-1185">Reference proteome</keyword>
<name>A0ABQ4Z8V4_9ASTR</name>
<dbReference type="Pfam" id="PF03101">
    <property type="entry name" value="FAR1"/>
    <property type="match status" value="1"/>
</dbReference>
<feature type="domain" description="Retrovirus-related Pol polyprotein from transposon TNT 1-94-like beta-barrel" evidence="8">
    <location>
        <begin position="737"/>
        <end position="810"/>
    </location>
</feature>
<evidence type="ECO:0000256" key="5">
    <source>
        <dbReference type="SAM" id="Coils"/>
    </source>
</evidence>
<feature type="coiled-coil region" evidence="5">
    <location>
        <begin position="408"/>
        <end position="449"/>
    </location>
</feature>
<dbReference type="Pfam" id="PF22936">
    <property type="entry name" value="Pol_BBD"/>
    <property type="match status" value="1"/>
</dbReference>
<comment type="catalytic activity">
    <reaction evidence="2">
        <text>ssDNA + n NTP = ssDNA/pppN(pN)n-1 hybrid + (n-1) diphosphate.</text>
        <dbReference type="EC" id="2.7.7.102"/>
    </reaction>
</comment>
<evidence type="ECO:0000256" key="6">
    <source>
        <dbReference type="SAM" id="MobiDB-lite"/>
    </source>
</evidence>
<feature type="region of interest" description="Disordered" evidence="6">
    <location>
        <begin position="189"/>
        <end position="221"/>
    </location>
</feature>
<comment type="catalytic activity">
    <reaction evidence="4">
        <text>DNA(n) + a 2'-deoxyribonucleoside 5'-triphosphate = DNA(n+1) + diphosphate</text>
        <dbReference type="Rhea" id="RHEA:22508"/>
        <dbReference type="Rhea" id="RHEA-COMP:17339"/>
        <dbReference type="Rhea" id="RHEA-COMP:17340"/>
        <dbReference type="ChEBI" id="CHEBI:33019"/>
        <dbReference type="ChEBI" id="CHEBI:61560"/>
        <dbReference type="ChEBI" id="CHEBI:173112"/>
        <dbReference type="EC" id="2.7.7.7"/>
    </reaction>
    <physiologicalReaction direction="left-to-right" evidence="4">
        <dbReference type="Rhea" id="RHEA:22509"/>
    </physiologicalReaction>
</comment>
<dbReference type="InterPro" id="IPR054722">
    <property type="entry name" value="PolX-like_BBD"/>
</dbReference>
<accession>A0ABQ4Z8V4</accession>
<keyword evidence="5" id="KW-0175">Coiled coil</keyword>
<feature type="domain" description="FAR1" evidence="7">
    <location>
        <begin position="873"/>
        <end position="983"/>
    </location>
</feature>
<evidence type="ECO:0000256" key="1">
    <source>
        <dbReference type="ARBA" id="ARBA00026139"/>
    </source>
</evidence>
<protein>
    <recommendedName>
        <fullName evidence="1">DNA-directed primase/polymerase protein</fullName>
        <ecNumber evidence="3">2.7.7.102</ecNumber>
    </recommendedName>
</protein>
<reference evidence="9" key="1">
    <citation type="journal article" date="2022" name="Int. J. Mol. Sci.">
        <title>Draft Genome of Tanacetum Coccineum: Genomic Comparison of Closely Related Tanacetum-Family Plants.</title>
        <authorList>
            <person name="Yamashiro T."/>
            <person name="Shiraishi A."/>
            <person name="Nakayama K."/>
            <person name="Satake H."/>
        </authorList>
    </citation>
    <scope>NUCLEOTIDE SEQUENCE</scope>
</reference>
<evidence type="ECO:0000256" key="4">
    <source>
        <dbReference type="ARBA" id="ARBA00047303"/>
    </source>
</evidence>
<dbReference type="PANTHER" id="PTHR31399">
    <property type="entry name" value="DNA-DIRECTED PRIMASE / POLYMERASE PROTEIN"/>
    <property type="match status" value="1"/>
</dbReference>
<dbReference type="EC" id="2.7.7.102" evidence="3"/>
<reference evidence="9" key="2">
    <citation type="submission" date="2022-01" db="EMBL/GenBank/DDBJ databases">
        <authorList>
            <person name="Yamashiro T."/>
            <person name="Shiraishi A."/>
            <person name="Satake H."/>
            <person name="Nakayama K."/>
        </authorList>
    </citation>
    <scope>NUCLEOTIDE SEQUENCE</scope>
</reference>
<evidence type="ECO:0000256" key="3">
    <source>
        <dbReference type="ARBA" id="ARBA00044768"/>
    </source>
</evidence>
<gene>
    <name evidence="9" type="ORF">Tco_0752722</name>
</gene>
<evidence type="ECO:0000259" key="8">
    <source>
        <dbReference type="Pfam" id="PF22936"/>
    </source>
</evidence>
<evidence type="ECO:0000313" key="10">
    <source>
        <dbReference type="Proteomes" id="UP001151760"/>
    </source>
</evidence>
<dbReference type="PANTHER" id="PTHR31399:SF0">
    <property type="entry name" value="DNA-DIRECTED PRIMASE_POLYMERASE PROTEIN"/>
    <property type="match status" value="1"/>
</dbReference>
<dbReference type="Proteomes" id="UP001151760">
    <property type="component" value="Unassembled WGS sequence"/>
</dbReference>
<sequence length="1228" mass="140485">MEAVSSPIVSAAKLPMLNPGEFELWKMRIEQYFLMTDYALWEVIVNGDSPPPKRTVDGVEQTYPPTTIKEKLARKNELKARGTLLMALPNEHQLKFNTYKYAKTPMEAIKKRFGGNKESKKAQKTLLKKHQLEILGETISQEDMNLKFLRSLPSEWKTHTLIWRNKADLDTLSMDDLYNNLKIYETEVKGSSSSNQNSQNVAFVSSNNSGSSNQAHGSNSANTDSISDAVIYSLFANQSNSPQLDSEDLQQIDADDLEEMDLKWQMAMLTMRARRFLNKTGRKISANGSETIGFNKSKVECYNYGLGYDWSDQAEEGPTNFALMAYTSSGSTSSSSSDSEVSTCSKACLKSYETLKEHYDNLTKDFNKSQLNVGAYKAGLESVEARLDVYKKNEVVFEEDIKILKLDIKLRDNALTELRKKFEKAEKERDDLKLTLEKFENSSKNLSKLLDSQVCDKFKIGVRFDSQVVDSQVFDSLENDSESVTSIPDVATSKAKTSVSIPKYVSEPLIEDWISDSEDENETKFKTKQRKPSFAKVKFVKSKEHVKTPREYVKEIVISHEKKMVEKPVWNNASRVNHQNSHRLTHPHPKRNFVPRAVFMKSALKLNTTRQNLQESSIMLILHRPINTAYKNQRTVQTASNVFNRAHSHVRRPFNMFTSNKNSNFNEKVNTVKGNVTTVGPKAVVSDEANAVKASACWVWRPKKKVLDHVSRHNGASMNFKRFDYGNPQLELQEKGVIDSGCSRHMTGNKSYLLDYEEIDGGFVAFGGDPKGGRITGKGKISTGKLDFEDVYFVKELKFNLFSVSQMCDKKNSVLFTDTECVVLSPDFKLLDENHVLLRVPRKDNMYNVDLKNIVPSGGEDDFEIIKVRDHVAYGKKAGFDVRRGGEYKVVGFGDVTMKYFHCTREGFLPNPKEKSGVKSLDVYISEHSEVSDGFERFRDPKKKQTRRKPTFRCGCLASLTIKRIGNMFEVTSLIEGHNHPLVAEKDMIFMKNSRNTGYTKQHFLYQVSNANFGHVIVMYVVDLQRNVYYQKCYDPDCRGYRSPFRAVPPDVMFKSFRIGEQNESQMDIREKDDWWFEAMLVAEKVENKPRNLVTPNKHNEDWDEDDNWWMYAETTALKIEPMLVAEKVENKSRNLVIANEVWDEDDDWWISAETTASEIELAYYGQTSACVKKMRVIDDLVDFSGEASVDGYMKFFNGQQIAEKRPFVIRMQEEIEMKEAEMELMDG</sequence>
<feature type="compositionally biased region" description="Low complexity" evidence="6">
    <location>
        <begin position="191"/>
        <end position="209"/>
    </location>
</feature>
<evidence type="ECO:0000259" key="7">
    <source>
        <dbReference type="Pfam" id="PF03101"/>
    </source>
</evidence>
<comment type="caution">
    <text evidence="9">The sequence shown here is derived from an EMBL/GenBank/DDBJ whole genome shotgun (WGS) entry which is preliminary data.</text>
</comment>
<dbReference type="InterPro" id="IPR004330">
    <property type="entry name" value="FAR1_DNA_bnd_dom"/>
</dbReference>
<evidence type="ECO:0000256" key="2">
    <source>
        <dbReference type="ARBA" id="ARBA00044677"/>
    </source>
</evidence>
<evidence type="ECO:0000313" key="9">
    <source>
        <dbReference type="EMBL" id="GJS86181.1"/>
    </source>
</evidence>